<proteinExistence type="predicted"/>
<dbReference type="Gene3D" id="3.10.450.50">
    <property type="match status" value="1"/>
</dbReference>
<dbReference type="OrthoDB" id="117186at2"/>
<name>A0A1I5A9G4_9FLAO</name>
<sequence>MKKLFLISFLLMCQIGWSQNAEKENLKGLIENFFEAFHQQDTVKLRSFAHQDAVLQSISVSEEGETKLTTESYSKFLKGIVSIPETTRFEEVLHDFEISVHGKMANVSTPYSFYLDGEFSHCGVNSFQLMQVEEDWKIIYLVDTRQKTGCKKN</sequence>
<dbReference type="STRING" id="287099.SAMN05660413_01758"/>
<dbReference type="RefSeq" id="WP_093408456.1">
    <property type="nucleotide sequence ID" value="NZ_FOVL01000009.1"/>
</dbReference>
<dbReference type="InterPro" id="IPR032710">
    <property type="entry name" value="NTF2-like_dom_sf"/>
</dbReference>
<dbReference type="EMBL" id="FOVL01000009">
    <property type="protein sequence ID" value="SFN59076.1"/>
    <property type="molecule type" value="Genomic_DNA"/>
</dbReference>
<protein>
    <submittedName>
        <fullName evidence="1">Putative lumazine-binding</fullName>
    </submittedName>
</protein>
<reference evidence="1 2" key="1">
    <citation type="submission" date="2016-10" db="EMBL/GenBank/DDBJ databases">
        <authorList>
            <person name="de Groot N.N."/>
        </authorList>
    </citation>
    <scope>NUCLEOTIDE SEQUENCE [LARGE SCALE GENOMIC DNA]</scope>
    <source>
        <strain evidence="1 2">DSM 17794</strain>
    </source>
</reference>
<accession>A0A1I5A9G4</accession>
<evidence type="ECO:0000313" key="1">
    <source>
        <dbReference type="EMBL" id="SFN59076.1"/>
    </source>
</evidence>
<dbReference type="SUPFAM" id="SSF54427">
    <property type="entry name" value="NTF2-like"/>
    <property type="match status" value="1"/>
</dbReference>
<keyword evidence="2" id="KW-1185">Reference proteome</keyword>
<gene>
    <name evidence="1" type="ORF">SAMN05660413_01758</name>
</gene>
<organism evidence="1 2">
    <name type="scientific">Salegentibacter flavus</name>
    <dbReference type="NCBI Taxonomy" id="287099"/>
    <lineage>
        <taxon>Bacteria</taxon>
        <taxon>Pseudomonadati</taxon>
        <taxon>Bacteroidota</taxon>
        <taxon>Flavobacteriia</taxon>
        <taxon>Flavobacteriales</taxon>
        <taxon>Flavobacteriaceae</taxon>
        <taxon>Salegentibacter</taxon>
    </lineage>
</organism>
<dbReference type="AlphaFoldDB" id="A0A1I5A9G4"/>
<dbReference type="Proteomes" id="UP000199153">
    <property type="component" value="Unassembled WGS sequence"/>
</dbReference>
<evidence type="ECO:0000313" key="2">
    <source>
        <dbReference type="Proteomes" id="UP000199153"/>
    </source>
</evidence>